<evidence type="ECO:0000313" key="1">
    <source>
        <dbReference type="EMBL" id="PWJ40938.1"/>
    </source>
</evidence>
<gene>
    <name evidence="1" type="ORF">BC781_104204</name>
</gene>
<organism evidence="1 2">
    <name type="scientific">Sediminitomix flava</name>
    <dbReference type="NCBI Taxonomy" id="379075"/>
    <lineage>
        <taxon>Bacteria</taxon>
        <taxon>Pseudomonadati</taxon>
        <taxon>Bacteroidota</taxon>
        <taxon>Cytophagia</taxon>
        <taxon>Cytophagales</taxon>
        <taxon>Flammeovirgaceae</taxon>
        <taxon>Sediminitomix</taxon>
    </lineage>
</organism>
<reference evidence="1 2" key="1">
    <citation type="submission" date="2018-03" db="EMBL/GenBank/DDBJ databases">
        <title>Genomic Encyclopedia of Archaeal and Bacterial Type Strains, Phase II (KMG-II): from individual species to whole genera.</title>
        <authorList>
            <person name="Goeker M."/>
        </authorList>
    </citation>
    <scope>NUCLEOTIDE SEQUENCE [LARGE SCALE GENOMIC DNA]</scope>
    <source>
        <strain evidence="1 2">DSM 28229</strain>
    </source>
</reference>
<dbReference type="Proteomes" id="UP000245535">
    <property type="component" value="Unassembled WGS sequence"/>
</dbReference>
<name>A0A315Z8F3_SEDFL</name>
<keyword evidence="2" id="KW-1185">Reference proteome</keyword>
<dbReference type="AlphaFoldDB" id="A0A315Z8F3"/>
<comment type="caution">
    <text evidence="1">The sequence shown here is derived from an EMBL/GenBank/DDBJ whole genome shotgun (WGS) entry which is preliminary data.</text>
</comment>
<proteinExistence type="predicted"/>
<dbReference type="SUPFAM" id="SSF82171">
    <property type="entry name" value="DPP6 N-terminal domain-like"/>
    <property type="match status" value="1"/>
</dbReference>
<accession>A0A315Z8F3</accession>
<dbReference type="EMBL" id="QGDO01000004">
    <property type="protein sequence ID" value="PWJ40938.1"/>
    <property type="molecule type" value="Genomic_DNA"/>
</dbReference>
<dbReference type="RefSeq" id="WP_109619826.1">
    <property type="nucleotide sequence ID" value="NZ_QGDO01000004.1"/>
</dbReference>
<protein>
    <submittedName>
        <fullName evidence="1">Uncharacterized protein</fullName>
    </submittedName>
</protein>
<evidence type="ECO:0000313" key="2">
    <source>
        <dbReference type="Proteomes" id="UP000245535"/>
    </source>
</evidence>
<sequence length="378" mass="44200">MKSALIRLIKRVLSFFYFLFKYSKKVQIIEDERYNNIFFGYYDVTSFSSSENLLTIHGQKYGHKDVDILLYNLQDSSIEVIDSSMAWNYQQGTRLMWFSSDELLYNKYDEIKGYYSVIKNINDKSETIIPFPVQALYENSYILSIDYSNLTEIGTEYGYPHLHQTSYKDSLVYFNLKTSEYSTLFQVTDCVKALTTQFDNATKCHFNHFLISPNGNYFVFIFRFYCNGKRVDNLLGYSLITNKLDVIVEGQMVSHCVWRNNEEVLFWGRVDNCPGYFQINTEEKCINLKYSTEKDGHPSFINNDVILTDTYPDRFLCQTLSTINIETGEKNIKLEKKHPAKYSTANRCDMHPSLSPSKTFYQIDVIEKGKRKVCIGKV</sequence>
<dbReference type="OrthoDB" id="5174394at2"/>